<dbReference type="EMBL" id="PDET01000018">
    <property type="protein sequence ID" value="PRD13519.1"/>
    <property type="molecule type" value="Genomic_DNA"/>
</dbReference>
<proteinExistence type="predicted"/>
<keyword evidence="3" id="KW-1185">Reference proteome</keyword>
<evidence type="ECO:0000313" key="3">
    <source>
        <dbReference type="Proteomes" id="UP000239181"/>
    </source>
</evidence>
<dbReference type="AlphaFoldDB" id="A0A2S9I6U7"/>
<evidence type="ECO:0000256" key="1">
    <source>
        <dbReference type="SAM" id="Phobius"/>
    </source>
</evidence>
<dbReference type="RefSeq" id="WP_105594701.1">
    <property type="nucleotide sequence ID" value="NZ_PDET01000018.1"/>
</dbReference>
<keyword evidence="1" id="KW-0812">Transmembrane</keyword>
<evidence type="ECO:0000313" key="2">
    <source>
        <dbReference type="EMBL" id="PRD13519.1"/>
    </source>
</evidence>
<keyword evidence="1" id="KW-0472">Membrane</keyword>
<dbReference type="Proteomes" id="UP000239181">
    <property type="component" value="Unassembled WGS sequence"/>
</dbReference>
<feature type="transmembrane region" description="Helical" evidence="1">
    <location>
        <begin position="28"/>
        <end position="47"/>
    </location>
</feature>
<gene>
    <name evidence="2" type="ORF">CQW29_21095</name>
</gene>
<accession>A0A2S9I6U7</accession>
<keyword evidence="1" id="KW-1133">Transmembrane helix</keyword>
<comment type="caution">
    <text evidence="2">The sequence shown here is derived from an EMBL/GenBank/DDBJ whole genome shotgun (WGS) entry which is preliminary data.</text>
</comment>
<organism evidence="2 3">
    <name type="scientific">Pantoea coffeiphila</name>
    <dbReference type="NCBI Taxonomy" id="1465635"/>
    <lineage>
        <taxon>Bacteria</taxon>
        <taxon>Pseudomonadati</taxon>
        <taxon>Pseudomonadota</taxon>
        <taxon>Gammaproteobacteria</taxon>
        <taxon>Enterobacterales</taxon>
        <taxon>Erwiniaceae</taxon>
        <taxon>Pantoea</taxon>
    </lineage>
</organism>
<reference evidence="2 3" key="1">
    <citation type="submission" date="2017-10" db="EMBL/GenBank/DDBJ databases">
        <title>Draft genome of two endophytic bacteria isolated from 'guarana' Paullinia cupana (Mart.) Ducke.</title>
        <authorList>
            <person name="Siqueira K.A."/>
            <person name="Liotti R.G."/>
            <person name="Mendes T.A."/>
            <person name="Soares M.A."/>
        </authorList>
    </citation>
    <scope>NUCLEOTIDE SEQUENCE [LARGE SCALE GENOMIC DNA]</scope>
    <source>
        <strain evidence="2 3">342</strain>
    </source>
</reference>
<name>A0A2S9I6U7_9GAMM</name>
<protein>
    <submittedName>
        <fullName evidence="2">Uncharacterized protein</fullName>
    </submittedName>
</protein>
<sequence length="68" mass="7388">MDNNLLFEISYTLNEIRDSLSASGGKSSFFPVIAAFGGVVLGFILNYTKKSIISKDKVEKNKKASGVK</sequence>